<proteinExistence type="inferred from homology"/>
<evidence type="ECO:0000256" key="2">
    <source>
        <dbReference type="SAM" id="Coils"/>
    </source>
</evidence>
<sequence>MPAQLQRRLFVFLLLLCLIAAAFFGHWWLIGRHLESTDNAYVQGEITRVSSQLGARIDKVLVQDNQHVEQGELLLVLESADFELAKQRAEATLATREAELSQARSTLNQQDSLIAASRADVSASEATLGRTQIDLSRAQTLRKPGFVSEERVTTLAADSRIARSQVNKAQADLQAQRQQVSTLQAEIKRLEAQISSARTDLAQAELNIARTEIRAPISGFIGQRAARHGQYVQTGAYLLSLVPDQDIWIQANFKETQIGHMRPGQSAELTFDSFPDTPIEGRIESLFAASGAQFSLLPPDNATGNFTKVVQRIPVKLTFAADNPLKGLIRPGMSVEVKVDLQSEPHHGS</sequence>
<dbReference type="PRINTS" id="PR01490">
    <property type="entry name" value="RTXTOXIND"/>
</dbReference>
<dbReference type="PANTHER" id="PTHR30386:SF24">
    <property type="entry name" value="MULTIDRUG RESISTANCE EFFLUX PUMP"/>
    <property type="match status" value="1"/>
</dbReference>
<feature type="domain" description="Multidrug resistance protein MdtA-like barrel-sandwich hybrid" evidence="3">
    <location>
        <begin position="47"/>
        <end position="236"/>
    </location>
</feature>
<feature type="domain" description="CusB-like beta-barrel" evidence="4">
    <location>
        <begin position="247"/>
        <end position="287"/>
    </location>
</feature>
<dbReference type="SUPFAM" id="SSF111369">
    <property type="entry name" value="HlyD-like secretion proteins"/>
    <property type="match status" value="2"/>
</dbReference>
<dbReference type="Pfam" id="PF25954">
    <property type="entry name" value="Beta-barrel_RND_2"/>
    <property type="match status" value="1"/>
</dbReference>
<evidence type="ECO:0000259" key="4">
    <source>
        <dbReference type="Pfam" id="PF25954"/>
    </source>
</evidence>
<keyword evidence="6" id="KW-1185">Reference proteome</keyword>
<dbReference type="AlphaFoldDB" id="A0AB37Z7J8"/>
<name>A0AB37Z7J8_9PSED</name>
<dbReference type="RefSeq" id="WP_090252190.1">
    <property type="nucleotide sequence ID" value="NZ_FMTL01000002.1"/>
</dbReference>
<accession>A0AB37Z7J8</accession>
<dbReference type="PANTHER" id="PTHR30386">
    <property type="entry name" value="MEMBRANE FUSION SUBUNIT OF EMRAB-TOLC MULTIDRUG EFFLUX PUMP"/>
    <property type="match status" value="1"/>
</dbReference>
<dbReference type="InterPro" id="IPR058625">
    <property type="entry name" value="MdtA-like_BSH"/>
</dbReference>
<dbReference type="InterPro" id="IPR050739">
    <property type="entry name" value="MFP"/>
</dbReference>
<dbReference type="Proteomes" id="UP000242418">
    <property type="component" value="Unassembled WGS sequence"/>
</dbReference>
<keyword evidence="2" id="KW-0175">Coiled coil</keyword>
<dbReference type="GO" id="GO:0055085">
    <property type="term" value="P:transmembrane transport"/>
    <property type="evidence" value="ECO:0007669"/>
    <property type="project" value="InterPro"/>
</dbReference>
<feature type="coiled-coil region" evidence="2">
    <location>
        <begin position="159"/>
        <end position="214"/>
    </location>
</feature>
<protein>
    <submittedName>
        <fullName evidence="5">Membrane fusion protein, multidrug efflux system</fullName>
    </submittedName>
</protein>
<organism evidence="5 6">
    <name type="scientific">Pseudomonas peli</name>
    <dbReference type="NCBI Taxonomy" id="592361"/>
    <lineage>
        <taxon>Bacteria</taxon>
        <taxon>Pseudomonadati</taxon>
        <taxon>Pseudomonadota</taxon>
        <taxon>Gammaproteobacteria</taxon>
        <taxon>Pseudomonadales</taxon>
        <taxon>Pseudomonadaceae</taxon>
        <taxon>Pseudomonas</taxon>
    </lineage>
</organism>
<evidence type="ECO:0000256" key="1">
    <source>
        <dbReference type="ARBA" id="ARBA00009477"/>
    </source>
</evidence>
<evidence type="ECO:0000259" key="3">
    <source>
        <dbReference type="Pfam" id="PF25917"/>
    </source>
</evidence>
<comment type="similarity">
    <text evidence="1">Belongs to the membrane fusion protein (MFP) (TC 8.A.1) family.</text>
</comment>
<reference evidence="5 6" key="1">
    <citation type="submission" date="2016-10" db="EMBL/GenBank/DDBJ databases">
        <authorList>
            <person name="Varghese N."/>
            <person name="Submissions S."/>
        </authorList>
    </citation>
    <scope>NUCLEOTIDE SEQUENCE [LARGE SCALE GENOMIC DNA]</scope>
    <source>
        <strain evidence="5 6">DSM 17833</strain>
    </source>
</reference>
<dbReference type="EMBL" id="FMTL01000002">
    <property type="protein sequence ID" value="SCW62917.1"/>
    <property type="molecule type" value="Genomic_DNA"/>
</dbReference>
<dbReference type="InterPro" id="IPR058792">
    <property type="entry name" value="Beta-barrel_RND_2"/>
</dbReference>
<dbReference type="Gene3D" id="2.40.50.100">
    <property type="match status" value="1"/>
</dbReference>
<dbReference type="Pfam" id="PF25917">
    <property type="entry name" value="BSH_RND"/>
    <property type="match status" value="1"/>
</dbReference>
<gene>
    <name evidence="5" type="ORF">SAMN05216370_2282</name>
</gene>
<comment type="caution">
    <text evidence="5">The sequence shown here is derived from an EMBL/GenBank/DDBJ whole genome shotgun (WGS) entry which is preliminary data.</text>
</comment>
<evidence type="ECO:0000313" key="5">
    <source>
        <dbReference type="EMBL" id="SCW62917.1"/>
    </source>
</evidence>
<dbReference type="Gene3D" id="1.10.287.470">
    <property type="entry name" value="Helix hairpin bin"/>
    <property type="match status" value="2"/>
</dbReference>
<evidence type="ECO:0000313" key="6">
    <source>
        <dbReference type="Proteomes" id="UP000242418"/>
    </source>
</evidence>
<dbReference type="Gene3D" id="2.40.30.170">
    <property type="match status" value="1"/>
</dbReference>